<keyword evidence="2" id="KW-1185">Reference proteome</keyword>
<protein>
    <submittedName>
        <fullName evidence="1">DUF1289 domain-containing protein</fullName>
    </submittedName>
</protein>
<dbReference type="PANTHER" id="PTHR35175">
    <property type="entry name" value="DUF1289 DOMAIN-CONTAINING PROTEIN"/>
    <property type="match status" value="1"/>
</dbReference>
<dbReference type="EMBL" id="CP056030">
    <property type="protein sequence ID" value="QKZ03553.1"/>
    <property type="molecule type" value="Genomic_DNA"/>
</dbReference>
<evidence type="ECO:0000313" key="1">
    <source>
        <dbReference type="EMBL" id="QKZ03553.1"/>
    </source>
</evidence>
<organism evidence="1 2">
    <name type="scientific">Pseudomonas eucalypticola</name>
    <dbReference type="NCBI Taxonomy" id="2599595"/>
    <lineage>
        <taxon>Bacteria</taxon>
        <taxon>Pseudomonadati</taxon>
        <taxon>Pseudomonadota</taxon>
        <taxon>Gammaproteobacteria</taxon>
        <taxon>Pseudomonadales</taxon>
        <taxon>Pseudomonadaceae</taxon>
        <taxon>Pseudomonas</taxon>
    </lineage>
</organism>
<proteinExistence type="predicted"/>
<name>A0A7D5D5Y7_9PSED</name>
<evidence type="ECO:0000313" key="2">
    <source>
        <dbReference type="Proteomes" id="UP000509568"/>
    </source>
</evidence>
<dbReference type="Proteomes" id="UP000509568">
    <property type="component" value="Chromosome"/>
</dbReference>
<dbReference type="PANTHER" id="PTHR35175:SF2">
    <property type="entry name" value="DUF1289 DOMAIN-CONTAINING PROTEIN"/>
    <property type="match status" value="1"/>
</dbReference>
<accession>A0A7D5D5Y7</accession>
<dbReference type="KEGG" id="pez:HWQ56_06995"/>
<dbReference type="InterPro" id="IPR010710">
    <property type="entry name" value="DUF1289"/>
</dbReference>
<dbReference type="AlphaFoldDB" id="A0A7D5D5Y7"/>
<dbReference type="RefSeq" id="WP_158156432.1">
    <property type="nucleotide sequence ID" value="NZ_CP056030.1"/>
</dbReference>
<dbReference type="Pfam" id="PF06945">
    <property type="entry name" value="DUF1289"/>
    <property type="match status" value="1"/>
</dbReference>
<sequence>MSSKDPCIGVCKFDDDVCVGCGRSKREIKGWKKMDKGERRQVLAESHLRLLALAATGRRKKK</sequence>
<reference evidence="1 2" key="1">
    <citation type="submission" date="2020-06" db="EMBL/GenBank/DDBJ databases">
        <title>Pseudomonas eucalypticola sp. nov., an endophyte of Eucalyptus dunnii leaves with biocontrol ability of eucalyptus leaf blight.</title>
        <authorList>
            <person name="Liu Y."/>
            <person name="Song Z."/>
            <person name="Zeng H."/>
            <person name="Lu M."/>
            <person name="Wang X."/>
            <person name="Lian X."/>
            <person name="Zhang Q."/>
        </authorList>
    </citation>
    <scope>NUCLEOTIDE SEQUENCE [LARGE SCALE GENOMIC DNA]</scope>
    <source>
        <strain evidence="1 2">NP-1</strain>
    </source>
</reference>
<gene>
    <name evidence="1" type="ORF">HWQ56_06995</name>
</gene>